<evidence type="ECO:0000256" key="1">
    <source>
        <dbReference type="SAM" id="MobiDB-lite"/>
    </source>
</evidence>
<dbReference type="InterPro" id="IPR010982">
    <property type="entry name" value="Lambda_DNA-bd_dom_sf"/>
</dbReference>
<dbReference type="CDD" id="cd00093">
    <property type="entry name" value="HTH_XRE"/>
    <property type="match status" value="1"/>
</dbReference>
<dbReference type="Gene3D" id="1.10.260.40">
    <property type="entry name" value="lambda repressor-like DNA-binding domains"/>
    <property type="match status" value="1"/>
</dbReference>
<dbReference type="InterPro" id="IPR001387">
    <property type="entry name" value="Cro/C1-type_HTH"/>
</dbReference>
<gene>
    <name evidence="4" type="ORF">DSM101010T_23450</name>
</gene>
<keyword evidence="2" id="KW-0812">Transmembrane</keyword>
<dbReference type="Pfam" id="PF13413">
    <property type="entry name" value="HTH_25"/>
    <property type="match status" value="1"/>
</dbReference>
<dbReference type="GO" id="GO:0003677">
    <property type="term" value="F:DNA binding"/>
    <property type="evidence" value="ECO:0007669"/>
    <property type="project" value="InterPro"/>
</dbReference>
<organism evidence="4 5">
    <name type="scientific">Desulfovibrio subterraneus</name>
    <dbReference type="NCBI Taxonomy" id="2718620"/>
    <lineage>
        <taxon>Bacteria</taxon>
        <taxon>Pseudomonadati</taxon>
        <taxon>Thermodesulfobacteriota</taxon>
        <taxon>Desulfovibrionia</taxon>
        <taxon>Desulfovibrionales</taxon>
        <taxon>Desulfovibrionaceae</taxon>
        <taxon>Desulfovibrio</taxon>
    </lineage>
</organism>
<evidence type="ECO:0000313" key="5">
    <source>
        <dbReference type="Proteomes" id="UP000503840"/>
    </source>
</evidence>
<feature type="domain" description="Cytoskeleton protein RodZ-like C-terminal" evidence="3">
    <location>
        <begin position="291"/>
        <end position="358"/>
    </location>
</feature>
<keyword evidence="5" id="KW-1185">Reference proteome</keyword>
<dbReference type="InterPro" id="IPR050400">
    <property type="entry name" value="Bact_Cytoskel_RodZ"/>
</dbReference>
<evidence type="ECO:0000259" key="3">
    <source>
        <dbReference type="Pfam" id="PF13464"/>
    </source>
</evidence>
<dbReference type="Pfam" id="PF13464">
    <property type="entry name" value="RodZ_C"/>
    <property type="match status" value="1"/>
</dbReference>
<dbReference type="Proteomes" id="UP000503840">
    <property type="component" value="Unassembled WGS sequence"/>
</dbReference>
<dbReference type="InterPro" id="IPR025194">
    <property type="entry name" value="RodZ-like_C"/>
</dbReference>
<dbReference type="SUPFAM" id="SSF47413">
    <property type="entry name" value="lambda repressor-like DNA-binding domains"/>
    <property type="match status" value="1"/>
</dbReference>
<accession>A0A7J0BJX7</accession>
<dbReference type="PANTHER" id="PTHR34475">
    <property type="match status" value="1"/>
</dbReference>
<protein>
    <submittedName>
        <fullName evidence="4">Helix-turn-helix domain-containing protein</fullName>
    </submittedName>
</protein>
<evidence type="ECO:0000256" key="2">
    <source>
        <dbReference type="SAM" id="Phobius"/>
    </source>
</evidence>
<dbReference type="AlphaFoldDB" id="A0A7J0BJX7"/>
<proteinExistence type="predicted"/>
<dbReference type="EMBL" id="BLVO01000013">
    <property type="protein sequence ID" value="GFM33980.1"/>
    <property type="molecule type" value="Genomic_DNA"/>
</dbReference>
<feature type="compositionally biased region" description="Low complexity" evidence="1">
    <location>
        <begin position="226"/>
        <end position="241"/>
    </location>
</feature>
<sequence>MTSMTELGALLQKERELRGLSREDVSRSIKVAIRTLKALESGELEELPHLVYTKGFVKSYARIVKLNPEELGAAVDAIYLEAYGEPEDPEPVYNARNVQSSSPSWLWIVLIVLLLGLSAGGGWYFFLRTPSAPAVVSGENLPAESAVQPAPETPPAVQDPVPAPEEAPAGASDNLSTNSSTGASIEAPAEGSAGSDLADKALNGAQSALSMEAAPQADQSQAGLEAPAASADQGAPAVVEPPAEEESTETPAVTEQAAAPAQESDHVSVVTSGSASQDVALPKVSGDQKITLSASAECWVEAWGDGVDRKEMYLRSGQKFVIRFPKTLTLRLGNSGGVSLALNGKNVKLDGADGKVLTMNFVRSR</sequence>
<keyword evidence="2" id="KW-0472">Membrane</keyword>
<feature type="region of interest" description="Disordered" evidence="1">
    <location>
        <begin position="143"/>
        <end position="275"/>
    </location>
</feature>
<dbReference type="RefSeq" id="WP_174405617.1">
    <property type="nucleotide sequence ID" value="NZ_BLVO01000013.1"/>
</dbReference>
<reference evidence="4 5" key="1">
    <citation type="submission" date="2020-05" db="EMBL/GenBank/DDBJ databases">
        <title>Draft genome sequence of Desulfovibrio sp. strain HN2T.</title>
        <authorList>
            <person name="Ueno A."/>
            <person name="Tamazawa S."/>
            <person name="Tamamura S."/>
            <person name="Murakami T."/>
            <person name="Kiyama T."/>
            <person name="Inomata H."/>
            <person name="Amano Y."/>
            <person name="Miyakawa K."/>
            <person name="Tamaki H."/>
            <person name="Naganuma T."/>
            <person name="Kaneko K."/>
        </authorList>
    </citation>
    <scope>NUCLEOTIDE SEQUENCE [LARGE SCALE GENOMIC DNA]</scope>
    <source>
        <strain evidence="4 5">HN2</strain>
    </source>
</reference>
<feature type="transmembrane region" description="Helical" evidence="2">
    <location>
        <begin position="105"/>
        <end position="126"/>
    </location>
</feature>
<feature type="compositionally biased region" description="Low complexity" evidence="1">
    <location>
        <begin position="155"/>
        <end position="171"/>
    </location>
</feature>
<dbReference type="PANTHER" id="PTHR34475:SF1">
    <property type="entry name" value="CYTOSKELETON PROTEIN RODZ"/>
    <property type="match status" value="1"/>
</dbReference>
<keyword evidence="2" id="KW-1133">Transmembrane helix</keyword>
<evidence type="ECO:0000313" key="4">
    <source>
        <dbReference type="EMBL" id="GFM33980.1"/>
    </source>
</evidence>
<name>A0A7J0BJX7_9BACT</name>
<feature type="compositionally biased region" description="Polar residues" evidence="1">
    <location>
        <begin position="173"/>
        <end position="183"/>
    </location>
</feature>
<comment type="caution">
    <text evidence="4">The sequence shown here is derived from an EMBL/GenBank/DDBJ whole genome shotgun (WGS) entry which is preliminary data.</text>
</comment>